<organism evidence="1 2">
    <name type="scientific">Bradyrhizobium lablabi</name>
    <dbReference type="NCBI Taxonomy" id="722472"/>
    <lineage>
        <taxon>Bacteria</taxon>
        <taxon>Pseudomonadati</taxon>
        <taxon>Pseudomonadota</taxon>
        <taxon>Alphaproteobacteria</taxon>
        <taxon>Hyphomicrobiales</taxon>
        <taxon>Nitrobacteraceae</taxon>
        <taxon>Bradyrhizobium</taxon>
    </lineage>
</organism>
<accession>A0A1M6KZ00</accession>
<dbReference type="Proteomes" id="UP000189935">
    <property type="component" value="Chromosome I"/>
</dbReference>
<dbReference type="InterPro" id="IPR029063">
    <property type="entry name" value="SAM-dependent_MTases_sf"/>
</dbReference>
<dbReference type="SUPFAM" id="SSF53335">
    <property type="entry name" value="S-adenosyl-L-methionine-dependent methyltransferases"/>
    <property type="match status" value="1"/>
</dbReference>
<name>A0A1M6KZ00_9BRAD</name>
<evidence type="ECO:0000313" key="2">
    <source>
        <dbReference type="Proteomes" id="UP000189935"/>
    </source>
</evidence>
<evidence type="ECO:0000313" key="1">
    <source>
        <dbReference type="EMBL" id="SHJ64233.1"/>
    </source>
</evidence>
<dbReference type="EMBL" id="LT670844">
    <property type="protein sequence ID" value="SHJ64233.1"/>
    <property type="molecule type" value="Genomic_DNA"/>
</dbReference>
<dbReference type="RefSeq" id="WP_154071140.1">
    <property type="nucleotide sequence ID" value="NZ_LT670844.1"/>
</dbReference>
<protein>
    <submittedName>
        <fullName evidence="1">Uncharacterized protein</fullName>
    </submittedName>
</protein>
<dbReference type="OrthoDB" id="8231450at2"/>
<proteinExistence type="predicted"/>
<reference evidence="1 2" key="1">
    <citation type="submission" date="2016-11" db="EMBL/GenBank/DDBJ databases">
        <authorList>
            <person name="Jaros S."/>
            <person name="Januszkiewicz K."/>
            <person name="Wedrychowicz H."/>
        </authorList>
    </citation>
    <scope>NUCLEOTIDE SEQUENCE [LARGE SCALE GENOMIC DNA]</scope>
    <source>
        <strain evidence="1 2">GAS499</strain>
    </source>
</reference>
<dbReference type="AlphaFoldDB" id="A0A1M6KZ00"/>
<gene>
    <name evidence="1" type="ORF">SAMN05444159_1124</name>
</gene>
<sequence>MVTIMTPSHATPAGDRIIEPMIALAGCSKQHRIVVAGSKGVELMLELQRRGYIRTAATANCGHPAGQYDVALVDWRRRTFKTLEVALDWLVDFLSPGGVLVVWVDPQKAAANETLRLSLERRGFVIEAGTVHECGCAVSARRREMNPVRKAA</sequence>